<sequence length="90" mass="8851">MATGLIALLDDVAAIAKAAAASLDDVAAQTAKASVKAAGVVIDDTAVTPTYVVGLAPARELPIIGKIALGSSCRSASCLDISRRGSSPPC</sequence>
<gene>
    <name evidence="1" type="ORF">HNQ72_006018</name>
</gene>
<protein>
    <submittedName>
        <fullName evidence="1">Putative DNA repair protein MutK</fullName>
    </submittedName>
</protein>
<dbReference type="Pfam" id="PF05661">
    <property type="entry name" value="DUF808"/>
    <property type="match status" value="1"/>
</dbReference>
<dbReference type="Proteomes" id="UP000547879">
    <property type="component" value="Unassembled WGS sequence"/>
</dbReference>
<evidence type="ECO:0000313" key="2">
    <source>
        <dbReference type="Proteomes" id="UP000547879"/>
    </source>
</evidence>
<dbReference type="GO" id="GO:0005886">
    <property type="term" value="C:plasma membrane"/>
    <property type="evidence" value="ECO:0007669"/>
    <property type="project" value="TreeGrafter"/>
</dbReference>
<comment type="caution">
    <text evidence="1">The sequence shown here is derived from an EMBL/GenBank/DDBJ whole genome shotgun (WGS) entry which is preliminary data.</text>
</comment>
<dbReference type="EMBL" id="JACHEG010000015">
    <property type="protein sequence ID" value="MBB6166167.1"/>
    <property type="molecule type" value="Genomic_DNA"/>
</dbReference>
<dbReference type="AlphaFoldDB" id="A0A7X0D346"/>
<proteinExistence type="predicted"/>
<organism evidence="1 2">
    <name type="scientific">Rhizobium wenxiniae</name>
    <dbReference type="NCBI Taxonomy" id="1737357"/>
    <lineage>
        <taxon>Bacteria</taxon>
        <taxon>Pseudomonadati</taxon>
        <taxon>Pseudomonadota</taxon>
        <taxon>Alphaproteobacteria</taxon>
        <taxon>Hyphomicrobiales</taxon>
        <taxon>Rhizobiaceae</taxon>
        <taxon>Rhizobium/Agrobacterium group</taxon>
        <taxon>Rhizobium</taxon>
    </lineage>
</organism>
<accession>A0A7X0D346</accession>
<dbReference type="PANTHER" id="PTHR30503:SF3">
    <property type="entry name" value="INNER MEMBRANE PROTEIN YEDI"/>
    <property type="match status" value="1"/>
</dbReference>
<name>A0A7X0D346_9HYPH</name>
<dbReference type="InterPro" id="IPR008526">
    <property type="entry name" value="YedI"/>
</dbReference>
<evidence type="ECO:0000313" key="1">
    <source>
        <dbReference type="EMBL" id="MBB6166167.1"/>
    </source>
</evidence>
<dbReference type="PANTHER" id="PTHR30503">
    <property type="entry name" value="INNER MEMBRANE PROTEIN YEDI"/>
    <property type="match status" value="1"/>
</dbReference>
<reference evidence="1 2" key="1">
    <citation type="submission" date="2020-08" db="EMBL/GenBank/DDBJ databases">
        <title>Genomic Encyclopedia of Type Strains, Phase IV (KMG-IV): sequencing the most valuable type-strain genomes for metagenomic binning, comparative biology and taxonomic classification.</title>
        <authorList>
            <person name="Goeker M."/>
        </authorList>
    </citation>
    <scope>NUCLEOTIDE SEQUENCE [LARGE SCALE GENOMIC DNA]</scope>
    <source>
        <strain evidence="1 2">DSM 100734</strain>
    </source>
</reference>
<keyword evidence="2" id="KW-1185">Reference proteome</keyword>